<dbReference type="EMBL" id="FXWJ01000005">
    <property type="protein sequence ID" value="SMQ73226.1"/>
    <property type="molecule type" value="Genomic_DNA"/>
</dbReference>
<name>A0ABY1RHE5_9MICO</name>
<accession>A0ABY1RHE5</accession>
<organism evidence="2 3">
    <name type="scientific">Plantibacter elymi</name>
    <name type="common">nom. nud.</name>
    <dbReference type="NCBI Taxonomy" id="199708"/>
    <lineage>
        <taxon>Bacteria</taxon>
        <taxon>Bacillati</taxon>
        <taxon>Actinomycetota</taxon>
        <taxon>Actinomycetes</taxon>
        <taxon>Micrococcales</taxon>
        <taxon>Microbacteriaceae</taxon>
        <taxon>Plantibacter</taxon>
    </lineage>
</organism>
<feature type="signal peptide" evidence="1">
    <location>
        <begin position="1"/>
        <end position="30"/>
    </location>
</feature>
<sequence length="206" mass="21581">MKSVRSFRNMLVGVAMLGLSLGGASSSALASDVQDDGTSAVSSPMEAIKLTADNAVAYGYAVRTDSDGQQWAMDAGTPDGDFTHAVPIAEESGASTRDRVVGNCGSSWVYLSGKEGYRSVYTGYDIQAKFGLPVSHVWSVAVYSSIDFESFDFSGLPSWGAERWFETRFIDTQVIEGLPISTIAGGSVLTTGGLCVSGSPTDTITG</sequence>
<keyword evidence="3" id="KW-1185">Reference proteome</keyword>
<evidence type="ECO:0000313" key="3">
    <source>
        <dbReference type="Proteomes" id="UP000194464"/>
    </source>
</evidence>
<dbReference type="RefSeq" id="WP_133060019.1">
    <property type="nucleotide sequence ID" value="NZ_FXWJ01000005.1"/>
</dbReference>
<dbReference type="Proteomes" id="UP000194464">
    <property type="component" value="Unassembled WGS sequence"/>
</dbReference>
<reference evidence="2 3" key="1">
    <citation type="submission" date="2017-04" db="EMBL/GenBank/DDBJ databases">
        <authorList>
            <person name="Varghese N."/>
            <person name="Submissions S."/>
        </authorList>
    </citation>
    <scope>NUCLEOTIDE SEQUENCE [LARGE SCALE GENOMIC DNA]</scope>
    <source>
        <strain evidence="2 3">VKM Ac-1784</strain>
    </source>
</reference>
<evidence type="ECO:0000313" key="2">
    <source>
        <dbReference type="EMBL" id="SMQ73226.1"/>
    </source>
</evidence>
<evidence type="ECO:0000256" key="1">
    <source>
        <dbReference type="SAM" id="SignalP"/>
    </source>
</evidence>
<proteinExistence type="predicted"/>
<feature type="chain" id="PRO_5045227555" evidence="1">
    <location>
        <begin position="31"/>
        <end position="206"/>
    </location>
</feature>
<gene>
    <name evidence="2" type="ORF">SAMN06295909_3204</name>
</gene>
<protein>
    <submittedName>
        <fullName evidence="2">Uncharacterized protein</fullName>
    </submittedName>
</protein>
<comment type="caution">
    <text evidence="2">The sequence shown here is derived from an EMBL/GenBank/DDBJ whole genome shotgun (WGS) entry which is preliminary data.</text>
</comment>
<keyword evidence="1" id="KW-0732">Signal</keyword>